<evidence type="ECO:0000313" key="9">
    <source>
        <dbReference type="EMBL" id="OXZ39635.1"/>
    </source>
</evidence>
<dbReference type="InterPro" id="IPR055166">
    <property type="entry name" value="Transc_reg_Sar_Rot_HTH"/>
</dbReference>
<evidence type="ECO:0000259" key="8">
    <source>
        <dbReference type="PROSITE" id="PS50995"/>
    </source>
</evidence>
<evidence type="ECO:0000256" key="2">
    <source>
        <dbReference type="ARBA" id="ARBA00023015"/>
    </source>
</evidence>
<keyword evidence="4" id="KW-0804">Transcription</keyword>
<dbReference type="InterPro" id="IPR036390">
    <property type="entry name" value="WH_DNA-bd_sf"/>
</dbReference>
<dbReference type="SMART" id="SM00347">
    <property type="entry name" value="HTH_MARR"/>
    <property type="match status" value="1"/>
</dbReference>
<keyword evidence="3" id="KW-0238">DNA-binding</keyword>
<comment type="similarity">
    <text evidence="5">Belongs to the SarZ family.</text>
</comment>
<organism evidence="9 10">
    <name type="scientific">Finegoldia magna</name>
    <name type="common">Peptostreptococcus magnus</name>
    <dbReference type="NCBI Taxonomy" id="1260"/>
    <lineage>
        <taxon>Bacteria</taxon>
        <taxon>Bacillati</taxon>
        <taxon>Bacillota</taxon>
        <taxon>Tissierellia</taxon>
        <taxon>Tissierellales</taxon>
        <taxon>Peptoniphilaceae</taxon>
        <taxon>Finegoldia</taxon>
    </lineage>
</organism>
<evidence type="ECO:0000256" key="3">
    <source>
        <dbReference type="ARBA" id="ARBA00023125"/>
    </source>
</evidence>
<gene>
    <name evidence="9" type="ORF">B9N56_00740</name>
</gene>
<dbReference type="PANTHER" id="PTHR42756">
    <property type="entry name" value="TRANSCRIPTIONAL REGULATOR, MARR"/>
    <property type="match status" value="1"/>
</dbReference>
<evidence type="ECO:0000256" key="4">
    <source>
        <dbReference type="ARBA" id="ARBA00023163"/>
    </source>
</evidence>
<dbReference type="EMBL" id="NDYI01000003">
    <property type="protein sequence ID" value="OXZ39635.1"/>
    <property type="molecule type" value="Genomic_DNA"/>
</dbReference>
<comment type="caution">
    <text evidence="9">The sequence shown here is derived from an EMBL/GenBank/DDBJ whole genome shotgun (WGS) entry which is preliminary data.</text>
</comment>
<dbReference type="Pfam" id="PF22381">
    <property type="entry name" value="Staph_reg_Sar_Rot"/>
    <property type="match status" value="1"/>
</dbReference>
<accession>A0A233W4Q4</accession>
<comment type="subcellular location">
    <subcellularLocation>
        <location evidence="1">Cytoplasm</location>
    </subcellularLocation>
</comment>
<evidence type="ECO:0000313" key="10">
    <source>
        <dbReference type="Proteomes" id="UP000215361"/>
    </source>
</evidence>
<dbReference type="AlphaFoldDB" id="A0A233W4Q4"/>
<feature type="domain" description="HTH marR-type" evidence="8">
    <location>
        <begin position="6"/>
        <end position="138"/>
    </location>
</feature>
<dbReference type="InterPro" id="IPR000835">
    <property type="entry name" value="HTH_MarR-typ"/>
</dbReference>
<proteinExistence type="inferred from homology"/>
<dbReference type="GO" id="GO:0005737">
    <property type="term" value="C:cytoplasm"/>
    <property type="evidence" value="ECO:0007669"/>
    <property type="project" value="UniProtKB-SubCell"/>
</dbReference>
<evidence type="ECO:0000256" key="1">
    <source>
        <dbReference type="ARBA" id="ARBA00004496"/>
    </source>
</evidence>
<dbReference type="GO" id="GO:0003700">
    <property type="term" value="F:DNA-binding transcription factor activity"/>
    <property type="evidence" value="ECO:0007669"/>
    <property type="project" value="InterPro"/>
</dbReference>
<keyword evidence="2" id="KW-0805">Transcription regulation</keyword>
<dbReference type="Proteomes" id="UP000215361">
    <property type="component" value="Unassembled WGS sequence"/>
</dbReference>
<evidence type="ECO:0000256" key="7">
    <source>
        <dbReference type="ARBA" id="ARBA00047207"/>
    </source>
</evidence>
<protein>
    <recommendedName>
        <fullName evidence="6">HTH-type transcriptional regulator SarZ</fullName>
    </recommendedName>
    <alternativeName>
        <fullName evidence="7">Staphylococcal accessory regulator Z</fullName>
    </alternativeName>
</protein>
<name>A0A233W4Q4_FINMA</name>
<dbReference type="GO" id="GO:0003677">
    <property type="term" value="F:DNA binding"/>
    <property type="evidence" value="ECO:0007669"/>
    <property type="project" value="UniProtKB-KW"/>
</dbReference>
<dbReference type="PROSITE" id="PS50995">
    <property type="entry name" value="HTH_MARR_2"/>
    <property type="match status" value="1"/>
</dbReference>
<evidence type="ECO:0000256" key="6">
    <source>
        <dbReference type="ARBA" id="ARBA00047188"/>
    </source>
</evidence>
<dbReference type="RefSeq" id="WP_094202451.1">
    <property type="nucleotide sequence ID" value="NZ_NDYI01000003.1"/>
</dbReference>
<dbReference type="Gene3D" id="1.10.10.10">
    <property type="entry name" value="Winged helix-like DNA-binding domain superfamily/Winged helix DNA-binding domain"/>
    <property type="match status" value="1"/>
</dbReference>
<dbReference type="SUPFAM" id="SSF46785">
    <property type="entry name" value="Winged helix' DNA-binding domain"/>
    <property type="match status" value="1"/>
</dbReference>
<dbReference type="InterPro" id="IPR036388">
    <property type="entry name" value="WH-like_DNA-bd_sf"/>
</dbReference>
<dbReference type="PRINTS" id="PR00598">
    <property type="entry name" value="HTHMARR"/>
</dbReference>
<reference evidence="10" key="1">
    <citation type="submission" date="2017-04" db="EMBL/GenBank/DDBJ databases">
        <title>Finegoldia magna isolated from orthopedic joint implant-associated infections.</title>
        <authorList>
            <person name="Bjorklund S."/>
            <person name="Bruggemann H."/>
            <person name="Jensen A."/>
            <person name="Hellmark B."/>
            <person name="Soderquist B."/>
        </authorList>
    </citation>
    <scope>NUCLEOTIDE SEQUENCE [LARGE SCALE GENOMIC DNA]</scope>
    <source>
        <strain evidence="10">08T492</strain>
    </source>
</reference>
<evidence type="ECO:0000256" key="5">
    <source>
        <dbReference type="ARBA" id="ARBA00046337"/>
    </source>
</evidence>
<sequence>MNTKKSMAVYISMSRVINTLRRENNKLILKHNLTLGQFAVMEALYSKGRLSTGEVMEKILSTSGNIPVIVKNLEKDGFITRKQDESDKRRFILDLTDKGKDLMDEIVPENLKFMDELISLWDDDDKKELIILMNKFRRKYEEENFE</sequence>
<dbReference type="PANTHER" id="PTHR42756:SF1">
    <property type="entry name" value="TRANSCRIPTIONAL REPRESSOR OF EMRAB OPERON"/>
    <property type="match status" value="1"/>
</dbReference>